<feature type="region of interest" description="Disordered" evidence="1">
    <location>
        <begin position="131"/>
        <end position="213"/>
    </location>
</feature>
<name>A0AAJ0A6Y0_9PEZI</name>
<protein>
    <submittedName>
        <fullName evidence="2">Uncharacterized protein</fullName>
    </submittedName>
</protein>
<feature type="compositionally biased region" description="Low complexity" evidence="1">
    <location>
        <begin position="148"/>
        <end position="159"/>
    </location>
</feature>
<evidence type="ECO:0000256" key="1">
    <source>
        <dbReference type="SAM" id="MobiDB-lite"/>
    </source>
</evidence>
<proteinExistence type="predicted"/>
<dbReference type="EMBL" id="JAHMHR010000087">
    <property type="protein sequence ID" value="KAK1657651.1"/>
    <property type="molecule type" value="Genomic_DNA"/>
</dbReference>
<dbReference type="RefSeq" id="XP_060422415.1">
    <property type="nucleotide sequence ID" value="XM_060567460.1"/>
</dbReference>
<organism evidence="2 3">
    <name type="scientific">Colletotrichum godetiae</name>
    <dbReference type="NCBI Taxonomy" id="1209918"/>
    <lineage>
        <taxon>Eukaryota</taxon>
        <taxon>Fungi</taxon>
        <taxon>Dikarya</taxon>
        <taxon>Ascomycota</taxon>
        <taxon>Pezizomycotina</taxon>
        <taxon>Sordariomycetes</taxon>
        <taxon>Hypocreomycetidae</taxon>
        <taxon>Glomerellales</taxon>
        <taxon>Glomerellaceae</taxon>
        <taxon>Colletotrichum</taxon>
        <taxon>Colletotrichum acutatum species complex</taxon>
    </lineage>
</organism>
<gene>
    <name evidence="2" type="ORF">BDP55DRAFT_422337</name>
</gene>
<feature type="region of interest" description="Disordered" evidence="1">
    <location>
        <begin position="78"/>
        <end position="97"/>
    </location>
</feature>
<sequence length="415" mass="45993">MAPDKSYFDSIATPAAYQRLAHSLGEDQSVSDVLNKTSTSKWDRSHLVALRVLVRGTFWSQYPETRTALSDILRGRDRTGDESTLTEYQLSKQGNDPSLGRIWAALNRLEAPLGSLVAPDVDEYSTMPYISNRTANHSNDEDDDEDSSGPSPSEQNRAPTTPPTPNLPPPKRTRTAPSAYPGMVTMPESSPGTAAAGSSPHSANYTPEHEITSGRSSAEDLTFDFIAAVLRHLLLHVPPQHAYEPDEGDTAPLDFDALKLPLRSVISRVAFTSVDDGGLWIKPMSKVSRARVAILETKRAISRIVDGKPDFSNELLAQVVGESLAVRLGKDLWLGPKESVIVIVAARYFIRFLEIKISDQYLESLKEHIYEKATFLEFINVEHTRWFDFRDATDRLQVIRNVSGIVTVTQQAFDV</sequence>
<evidence type="ECO:0000313" key="3">
    <source>
        <dbReference type="Proteomes" id="UP001224890"/>
    </source>
</evidence>
<reference evidence="2" key="1">
    <citation type="submission" date="2021-06" db="EMBL/GenBank/DDBJ databases">
        <title>Comparative genomics, transcriptomics and evolutionary studies reveal genomic signatures of adaptation to plant cell wall in hemibiotrophic fungi.</title>
        <authorList>
            <consortium name="DOE Joint Genome Institute"/>
            <person name="Baroncelli R."/>
            <person name="Diaz J.F."/>
            <person name="Benocci T."/>
            <person name="Peng M."/>
            <person name="Battaglia E."/>
            <person name="Haridas S."/>
            <person name="Andreopoulos W."/>
            <person name="Labutti K."/>
            <person name="Pangilinan J."/>
            <person name="Floch G.L."/>
            <person name="Makela M.R."/>
            <person name="Henrissat B."/>
            <person name="Grigoriev I.V."/>
            <person name="Crouch J.A."/>
            <person name="De Vries R.P."/>
            <person name="Sukno S.A."/>
            <person name="Thon M.R."/>
        </authorList>
    </citation>
    <scope>NUCLEOTIDE SEQUENCE</scope>
    <source>
        <strain evidence="2">CBS 193.32</strain>
    </source>
</reference>
<keyword evidence="3" id="KW-1185">Reference proteome</keyword>
<dbReference type="AlphaFoldDB" id="A0AAJ0A6Y0"/>
<feature type="compositionally biased region" description="Polar residues" evidence="1">
    <location>
        <begin position="82"/>
        <end position="96"/>
    </location>
</feature>
<comment type="caution">
    <text evidence="2">The sequence shown here is derived from an EMBL/GenBank/DDBJ whole genome shotgun (WGS) entry which is preliminary data.</text>
</comment>
<feature type="compositionally biased region" description="Low complexity" evidence="1">
    <location>
        <begin position="189"/>
        <end position="203"/>
    </location>
</feature>
<feature type="compositionally biased region" description="Pro residues" evidence="1">
    <location>
        <begin position="160"/>
        <end position="170"/>
    </location>
</feature>
<dbReference type="GeneID" id="85451986"/>
<accession>A0AAJ0A6Y0</accession>
<dbReference type="Proteomes" id="UP001224890">
    <property type="component" value="Unassembled WGS sequence"/>
</dbReference>
<evidence type="ECO:0000313" key="2">
    <source>
        <dbReference type="EMBL" id="KAK1657651.1"/>
    </source>
</evidence>